<name>A0ABQ2PH34_9NEIS</name>
<reference evidence="2" key="1">
    <citation type="journal article" date="2019" name="Int. J. Syst. Evol. Microbiol.">
        <title>The Global Catalogue of Microorganisms (GCM) 10K type strain sequencing project: providing services to taxonomists for standard genome sequencing and annotation.</title>
        <authorList>
            <consortium name="The Broad Institute Genomics Platform"/>
            <consortium name="The Broad Institute Genome Sequencing Center for Infectious Disease"/>
            <person name="Wu L."/>
            <person name="Ma J."/>
        </authorList>
    </citation>
    <scope>NUCLEOTIDE SEQUENCE [LARGE SCALE GENOMIC DNA]</scope>
    <source>
        <strain evidence="2">CGMCC 1.8860</strain>
    </source>
</reference>
<gene>
    <name evidence="1" type="ORF">GCM10010971_07090</name>
</gene>
<organism evidence="1 2">
    <name type="scientific">Silvimonas amylolytica</name>
    <dbReference type="NCBI Taxonomy" id="449663"/>
    <lineage>
        <taxon>Bacteria</taxon>
        <taxon>Pseudomonadati</taxon>
        <taxon>Pseudomonadota</taxon>
        <taxon>Betaproteobacteria</taxon>
        <taxon>Neisseriales</taxon>
        <taxon>Chitinibacteraceae</taxon>
        <taxon>Silvimonas</taxon>
    </lineage>
</organism>
<dbReference type="RefSeq" id="WP_188688892.1">
    <property type="nucleotide sequence ID" value="NZ_BMLY01000001.1"/>
</dbReference>
<dbReference type="Proteomes" id="UP000621859">
    <property type="component" value="Unassembled WGS sequence"/>
</dbReference>
<evidence type="ECO:0000313" key="2">
    <source>
        <dbReference type="Proteomes" id="UP000621859"/>
    </source>
</evidence>
<evidence type="ECO:0000313" key="1">
    <source>
        <dbReference type="EMBL" id="GGP24890.1"/>
    </source>
</evidence>
<proteinExistence type="predicted"/>
<protein>
    <submittedName>
        <fullName evidence="1">Uncharacterized protein</fullName>
    </submittedName>
</protein>
<dbReference type="EMBL" id="BMLY01000001">
    <property type="protein sequence ID" value="GGP24890.1"/>
    <property type="molecule type" value="Genomic_DNA"/>
</dbReference>
<accession>A0ABQ2PH34</accession>
<comment type="caution">
    <text evidence="1">The sequence shown here is derived from an EMBL/GenBank/DDBJ whole genome shotgun (WGS) entry which is preliminary data.</text>
</comment>
<sequence>MSEVLDTAKFVWEIMKDGAKLTTAGQTVNLLPQGTNVSDISNWQGPVSYPEYYDQLSAIFESTLAAFTLTANWQYNGTYIANFNVLVEGSLDVLSTLDVSATTLAGSFADDGVAELPYQIAVVFKNVIGGSRETVFRGVARGDGGGRSTA</sequence>
<keyword evidence="2" id="KW-1185">Reference proteome</keyword>